<dbReference type="AlphaFoldDB" id="A0A0C2JS90"/>
<proteinExistence type="predicted"/>
<evidence type="ECO:0000313" key="1">
    <source>
        <dbReference type="EMBL" id="KII72303.1"/>
    </source>
</evidence>
<accession>A0A0C2JS90</accession>
<dbReference type="Proteomes" id="UP000031668">
    <property type="component" value="Unassembled WGS sequence"/>
</dbReference>
<gene>
    <name evidence="1" type="ORF">RF11_05052</name>
</gene>
<protein>
    <submittedName>
        <fullName evidence="1">Uncharacterized protein</fullName>
    </submittedName>
</protein>
<name>A0A0C2JS90_THEKT</name>
<dbReference type="OrthoDB" id="67709at2759"/>
<organism evidence="1 2">
    <name type="scientific">Thelohanellus kitauei</name>
    <name type="common">Myxosporean</name>
    <dbReference type="NCBI Taxonomy" id="669202"/>
    <lineage>
        <taxon>Eukaryota</taxon>
        <taxon>Metazoa</taxon>
        <taxon>Cnidaria</taxon>
        <taxon>Myxozoa</taxon>
        <taxon>Myxosporea</taxon>
        <taxon>Bivalvulida</taxon>
        <taxon>Platysporina</taxon>
        <taxon>Myxobolidae</taxon>
        <taxon>Thelohanellus</taxon>
    </lineage>
</organism>
<evidence type="ECO:0000313" key="2">
    <source>
        <dbReference type="Proteomes" id="UP000031668"/>
    </source>
</evidence>
<comment type="caution">
    <text evidence="1">The sequence shown here is derived from an EMBL/GenBank/DDBJ whole genome shotgun (WGS) entry which is preliminary data.</text>
</comment>
<dbReference type="EMBL" id="JWZT01001304">
    <property type="protein sequence ID" value="KII72303.1"/>
    <property type="molecule type" value="Genomic_DNA"/>
</dbReference>
<dbReference type="Pfam" id="PF07173">
    <property type="entry name" value="GRDP-like"/>
    <property type="match status" value="1"/>
</dbReference>
<sequence length="155" mass="18726">MLEEIAKTLPHSMEVKLSGNEPSLEDAIEYINAMQFKELRKKLSQYDPLISRVWSEKELLMTEQYYKNFLYLNKKYRDVVKVIVPSLAVDEFWHHHILDTRSYIKDSNNIFGYYFHHYPYFGMRSDEDYNNLKDAFNLTQEIYEAEFGEKMVDIW</sequence>
<keyword evidence="2" id="KW-1185">Reference proteome</keyword>
<dbReference type="InterPro" id="IPR009836">
    <property type="entry name" value="GRDP-like"/>
</dbReference>
<reference evidence="1 2" key="1">
    <citation type="journal article" date="2014" name="Genome Biol. Evol.">
        <title>The genome of the myxosporean Thelohanellus kitauei shows adaptations to nutrient acquisition within its fish host.</title>
        <authorList>
            <person name="Yang Y."/>
            <person name="Xiong J."/>
            <person name="Zhou Z."/>
            <person name="Huo F."/>
            <person name="Miao W."/>
            <person name="Ran C."/>
            <person name="Liu Y."/>
            <person name="Zhang J."/>
            <person name="Feng J."/>
            <person name="Wang M."/>
            <person name="Wang M."/>
            <person name="Wang L."/>
            <person name="Yao B."/>
        </authorList>
    </citation>
    <scope>NUCLEOTIDE SEQUENCE [LARGE SCALE GENOMIC DNA]</scope>
    <source>
        <strain evidence="1">Wuqing</strain>
    </source>
</reference>